<feature type="domain" description="Phage tail collar" evidence="2">
    <location>
        <begin position="84"/>
        <end position="141"/>
    </location>
</feature>
<name>A0ABU4HWF1_9ACTN</name>
<feature type="region of interest" description="Disordered" evidence="1">
    <location>
        <begin position="1"/>
        <end position="23"/>
    </location>
</feature>
<keyword evidence="4" id="KW-1185">Reference proteome</keyword>
<gene>
    <name evidence="3" type="ORF">R7226_25090</name>
</gene>
<sequence length="236" mass="25027">MPATPSRRLGLHAPSGGDPADVPADVRRLRDQLDESVLTYAQGTLAARPASASGKEGRQYYATDKGTLFYDTGFGWVPYAWQPGDIRWTAAPGPFLGWAKCEARTVLDRELYEALFNAIRTTYGAGDGVRTFNVPDLSGRAAIGAGSGTGLTTRAPGSRGGAENHTLTLNEIPWHNHGINDGLLGFGPAPHDASVEAGAGGTQNFDFDYIYPAPAGGGATHNNMPPYVALHAWIKF</sequence>
<dbReference type="Pfam" id="PF07484">
    <property type="entry name" value="Collar"/>
    <property type="match status" value="1"/>
</dbReference>
<evidence type="ECO:0000259" key="2">
    <source>
        <dbReference type="Pfam" id="PF07484"/>
    </source>
</evidence>
<organism evidence="3 4">
    <name type="scientific">Conexibacter stalactiti</name>
    <dbReference type="NCBI Taxonomy" id="1940611"/>
    <lineage>
        <taxon>Bacteria</taxon>
        <taxon>Bacillati</taxon>
        <taxon>Actinomycetota</taxon>
        <taxon>Thermoleophilia</taxon>
        <taxon>Solirubrobacterales</taxon>
        <taxon>Conexibacteraceae</taxon>
        <taxon>Conexibacter</taxon>
    </lineage>
</organism>
<comment type="caution">
    <text evidence="3">The sequence shown here is derived from an EMBL/GenBank/DDBJ whole genome shotgun (WGS) entry which is preliminary data.</text>
</comment>
<dbReference type="Proteomes" id="UP001284601">
    <property type="component" value="Unassembled WGS sequence"/>
</dbReference>
<protein>
    <submittedName>
        <fullName evidence="3">Tail fiber protein</fullName>
    </submittedName>
</protein>
<dbReference type="SUPFAM" id="SSF88874">
    <property type="entry name" value="Receptor-binding domain of short tail fibre protein gp12"/>
    <property type="match status" value="1"/>
</dbReference>
<dbReference type="EMBL" id="JAWSTH010000097">
    <property type="protein sequence ID" value="MDW5597651.1"/>
    <property type="molecule type" value="Genomic_DNA"/>
</dbReference>
<proteinExistence type="predicted"/>
<reference evidence="4" key="1">
    <citation type="submission" date="2023-07" db="EMBL/GenBank/DDBJ databases">
        <title>Conexibacter stalactiti sp. nov., isolated from stalactites in a lava cave and emended description of the genus Conexibacter.</title>
        <authorList>
            <person name="Lee S.D."/>
        </authorList>
    </citation>
    <scope>NUCLEOTIDE SEQUENCE [LARGE SCALE GENOMIC DNA]</scope>
    <source>
        <strain evidence="4">KCTC 39840</strain>
    </source>
</reference>
<accession>A0ABU4HWF1</accession>
<dbReference type="InterPro" id="IPR011083">
    <property type="entry name" value="Phage_tail_collar_dom"/>
</dbReference>
<dbReference type="InterPro" id="IPR037053">
    <property type="entry name" value="Phage_tail_collar_dom_sf"/>
</dbReference>
<evidence type="ECO:0000256" key="1">
    <source>
        <dbReference type="SAM" id="MobiDB-lite"/>
    </source>
</evidence>
<reference evidence="3 4" key="2">
    <citation type="submission" date="2023-10" db="EMBL/GenBank/DDBJ databases">
        <authorList>
            <person name="Han X.F."/>
        </authorList>
    </citation>
    <scope>NUCLEOTIDE SEQUENCE [LARGE SCALE GENOMIC DNA]</scope>
    <source>
        <strain evidence="3 4">KCTC 39840</strain>
    </source>
</reference>
<evidence type="ECO:0000313" key="4">
    <source>
        <dbReference type="Proteomes" id="UP001284601"/>
    </source>
</evidence>
<dbReference type="RefSeq" id="WP_318600117.1">
    <property type="nucleotide sequence ID" value="NZ_JAWSTH010000097.1"/>
</dbReference>
<evidence type="ECO:0000313" key="3">
    <source>
        <dbReference type="EMBL" id="MDW5597651.1"/>
    </source>
</evidence>
<dbReference type="Gene3D" id="3.90.1340.10">
    <property type="entry name" value="Phage tail collar domain"/>
    <property type="match status" value="1"/>
</dbReference>